<keyword evidence="5" id="KW-1185">Reference proteome</keyword>
<dbReference type="Gene3D" id="3.40.50.2300">
    <property type="match status" value="1"/>
</dbReference>
<sequence length="148" mass="16557">MGDKFGWKVVSKSAAHFILQFLLIMKRVLIIDDDRAIGQIVQISLTAIAGWEVLMETSGQQGIDRALVDHPDVILLDVMMPEMDGITTFKKIQESSIISSIPVILLTAKAQIYEKQQLIELPIAGVITKPFTAPDLVQQMRLLLNWND</sequence>
<accession>A0ABR9U9E2</accession>
<gene>
    <name evidence="4" type="ORF">IQ236_05915</name>
</gene>
<evidence type="ECO:0000313" key="4">
    <source>
        <dbReference type="EMBL" id="MBE9142759.1"/>
    </source>
</evidence>
<dbReference type="PANTHER" id="PTHR44591:SF22">
    <property type="entry name" value="CHEY SUBFAMILY"/>
    <property type="match status" value="1"/>
</dbReference>
<name>A0ABR9U9E2_9CYAN</name>
<keyword evidence="1 2" id="KW-0597">Phosphoprotein</keyword>
<dbReference type="PANTHER" id="PTHR44591">
    <property type="entry name" value="STRESS RESPONSE REGULATOR PROTEIN 1"/>
    <property type="match status" value="1"/>
</dbReference>
<organism evidence="4 5">
    <name type="scientific">Planktothrix mougeotii LEGE 06226</name>
    <dbReference type="NCBI Taxonomy" id="1828728"/>
    <lineage>
        <taxon>Bacteria</taxon>
        <taxon>Bacillati</taxon>
        <taxon>Cyanobacteriota</taxon>
        <taxon>Cyanophyceae</taxon>
        <taxon>Oscillatoriophycideae</taxon>
        <taxon>Oscillatoriales</taxon>
        <taxon>Microcoleaceae</taxon>
        <taxon>Planktothrix</taxon>
    </lineage>
</organism>
<dbReference type="EMBL" id="JADEWU010000008">
    <property type="protein sequence ID" value="MBE9142759.1"/>
    <property type="molecule type" value="Genomic_DNA"/>
</dbReference>
<dbReference type="InterPro" id="IPR050595">
    <property type="entry name" value="Bact_response_regulator"/>
</dbReference>
<dbReference type="Pfam" id="PF00072">
    <property type="entry name" value="Response_reg"/>
    <property type="match status" value="1"/>
</dbReference>
<protein>
    <submittedName>
        <fullName evidence="4">Response regulator</fullName>
    </submittedName>
</protein>
<dbReference type="SMART" id="SM00448">
    <property type="entry name" value="REC"/>
    <property type="match status" value="1"/>
</dbReference>
<comment type="caution">
    <text evidence="4">The sequence shown here is derived from an EMBL/GenBank/DDBJ whole genome shotgun (WGS) entry which is preliminary data.</text>
</comment>
<evidence type="ECO:0000259" key="3">
    <source>
        <dbReference type="PROSITE" id="PS50110"/>
    </source>
</evidence>
<evidence type="ECO:0000313" key="5">
    <source>
        <dbReference type="Proteomes" id="UP000640725"/>
    </source>
</evidence>
<dbReference type="InterPro" id="IPR011006">
    <property type="entry name" value="CheY-like_superfamily"/>
</dbReference>
<feature type="modified residue" description="4-aspartylphosphate" evidence="2">
    <location>
        <position position="77"/>
    </location>
</feature>
<dbReference type="InterPro" id="IPR001789">
    <property type="entry name" value="Sig_transdc_resp-reg_receiver"/>
</dbReference>
<dbReference type="SUPFAM" id="SSF52172">
    <property type="entry name" value="CheY-like"/>
    <property type="match status" value="1"/>
</dbReference>
<evidence type="ECO:0000256" key="2">
    <source>
        <dbReference type="PROSITE-ProRule" id="PRU00169"/>
    </source>
</evidence>
<dbReference type="PROSITE" id="PS50110">
    <property type="entry name" value="RESPONSE_REGULATORY"/>
    <property type="match status" value="1"/>
</dbReference>
<evidence type="ECO:0000256" key="1">
    <source>
        <dbReference type="ARBA" id="ARBA00022553"/>
    </source>
</evidence>
<reference evidence="4 5" key="1">
    <citation type="submission" date="2020-10" db="EMBL/GenBank/DDBJ databases">
        <authorList>
            <person name="Castelo-Branco R."/>
            <person name="Eusebio N."/>
            <person name="Adriana R."/>
            <person name="Vieira A."/>
            <person name="Brugerolle De Fraissinette N."/>
            <person name="Rezende De Castro R."/>
            <person name="Schneider M.P."/>
            <person name="Vasconcelos V."/>
            <person name="Leao P.N."/>
        </authorList>
    </citation>
    <scope>NUCLEOTIDE SEQUENCE [LARGE SCALE GENOMIC DNA]</scope>
    <source>
        <strain evidence="4 5">LEGE 06226</strain>
    </source>
</reference>
<dbReference type="Proteomes" id="UP000640725">
    <property type="component" value="Unassembled WGS sequence"/>
</dbReference>
<feature type="domain" description="Response regulatory" evidence="3">
    <location>
        <begin position="27"/>
        <end position="144"/>
    </location>
</feature>
<proteinExistence type="predicted"/>